<dbReference type="OrthoDB" id="9808254at2"/>
<dbReference type="InterPro" id="IPR036249">
    <property type="entry name" value="Thioredoxin-like_sf"/>
</dbReference>
<evidence type="ECO:0008006" key="3">
    <source>
        <dbReference type="Google" id="ProtNLM"/>
    </source>
</evidence>
<dbReference type="Proteomes" id="UP000182284">
    <property type="component" value="Unassembled WGS sequence"/>
</dbReference>
<protein>
    <recommendedName>
        <fullName evidence="3">DUF1223 domain-containing protein</fullName>
    </recommendedName>
</protein>
<dbReference type="AlphaFoldDB" id="A0A1G7G844"/>
<accession>A0A1G7G844</accession>
<evidence type="ECO:0000313" key="1">
    <source>
        <dbReference type="EMBL" id="SDE84324.1"/>
    </source>
</evidence>
<sequence length="249" mass="26671">MRQFMAGLTFAVLSGVITGTLPGALVAQDAQGTATQSRPALVVVELFTSQGCSSCPPADAMMAELATRDDVLPLSLHVDYWDYIGWRDEFAQPQFTDRQKAYAHAAGKRTIYTPQMIVQGLDHLVGAKPMRLVDLVAHHHASPAAPVTLSVLRAGSALTVTALPTGALPPLMRLYLVRYIPYARVDIERGENAGRVVDYTNVVTQWTSVADWDGTAPLSVILDVPGKDRTAVILQAAGPGPILSVARAD</sequence>
<dbReference type="EMBL" id="FNBL01000001">
    <property type="protein sequence ID" value="SDE84324.1"/>
    <property type="molecule type" value="Genomic_DNA"/>
</dbReference>
<dbReference type="Pfam" id="PF06764">
    <property type="entry name" value="DUF1223"/>
    <property type="match status" value="1"/>
</dbReference>
<gene>
    <name evidence="1" type="ORF">SAMN04488117_101439</name>
</gene>
<dbReference type="InterPro" id="IPR010634">
    <property type="entry name" value="DUF1223"/>
</dbReference>
<dbReference type="PANTHER" id="PTHR36057">
    <property type="match status" value="1"/>
</dbReference>
<dbReference type="PANTHER" id="PTHR36057:SF1">
    <property type="entry name" value="LIPOPROTEIN LIPID ATTACHMENT SITE-LIKE PROTEIN, PUTATIVE (DUF1223)-RELATED"/>
    <property type="match status" value="1"/>
</dbReference>
<dbReference type="SUPFAM" id="SSF52833">
    <property type="entry name" value="Thioredoxin-like"/>
    <property type="match status" value="1"/>
</dbReference>
<evidence type="ECO:0000313" key="2">
    <source>
        <dbReference type="Proteomes" id="UP000182284"/>
    </source>
</evidence>
<name>A0A1G7G844_9RHOB</name>
<reference evidence="1 2" key="1">
    <citation type="submission" date="2016-10" db="EMBL/GenBank/DDBJ databases">
        <authorList>
            <person name="de Groot N.N."/>
        </authorList>
    </citation>
    <scope>NUCLEOTIDE SEQUENCE [LARGE SCALE GENOMIC DNA]</scope>
    <source>
        <strain evidence="1 2">DSM 27375</strain>
    </source>
</reference>
<proteinExistence type="predicted"/>
<dbReference type="RefSeq" id="WP_074640556.1">
    <property type="nucleotide sequence ID" value="NZ_FNBL01000001.1"/>
</dbReference>
<organism evidence="1 2">
    <name type="scientific">Celeribacter baekdonensis</name>
    <dbReference type="NCBI Taxonomy" id="875171"/>
    <lineage>
        <taxon>Bacteria</taxon>
        <taxon>Pseudomonadati</taxon>
        <taxon>Pseudomonadota</taxon>
        <taxon>Alphaproteobacteria</taxon>
        <taxon>Rhodobacterales</taxon>
        <taxon>Roseobacteraceae</taxon>
        <taxon>Celeribacter</taxon>
    </lineage>
</organism>